<evidence type="ECO:0000313" key="2">
    <source>
        <dbReference type="EMBL" id="KAK4195538.1"/>
    </source>
</evidence>
<evidence type="ECO:0000313" key="3">
    <source>
        <dbReference type="Proteomes" id="UP001303160"/>
    </source>
</evidence>
<feature type="chain" id="PRO_5042846176" evidence="1">
    <location>
        <begin position="19"/>
        <end position="108"/>
    </location>
</feature>
<reference evidence="2" key="1">
    <citation type="journal article" date="2023" name="Mol. Phylogenet. Evol.">
        <title>Genome-scale phylogeny and comparative genomics of the fungal order Sordariales.</title>
        <authorList>
            <person name="Hensen N."/>
            <person name="Bonometti L."/>
            <person name="Westerberg I."/>
            <person name="Brannstrom I.O."/>
            <person name="Guillou S."/>
            <person name="Cros-Aarteil S."/>
            <person name="Calhoun S."/>
            <person name="Haridas S."/>
            <person name="Kuo A."/>
            <person name="Mondo S."/>
            <person name="Pangilinan J."/>
            <person name="Riley R."/>
            <person name="LaButti K."/>
            <person name="Andreopoulos B."/>
            <person name="Lipzen A."/>
            <person name="Chen C."/>
            <person name="Yan M."/>
            <person name="Daum C."/>
            <person name="Ng V."/>
            <person name="Clum A."/>
            <person name="Steindorff A."/>
            <person name="Ohm R.A."/>
            <person name="Martin F."/>
            <person name="Silar P."/>
            <person name="Natvig D.O."/>
            <person name="Lalanne C."/>
            <person name="Gautier V."/>
            <person name="Ament-Velasquez S.L."/>
            <person name="Kruys A."/>
            <person name="Hutchinson M.I."/>
            <person name="Powell A.J."/>
            <person name="Barry K."/>
            <person name="Miller A.N."/>
            <person name="Grigoriev I.V."/>
            <person name="Debuchy R."/>
            <person name="Gladieux P."/>
            <person name="Hiltunen Thoren M."/>
            <person name="Johannesson H."/>
        </authorList>
    </citation>
    <scope>NUCLEOTIDE SEQUENCE</scope>
    <source>
        <strain evidence="2">CBS 315.58</strain>
    </source>
</reference>
<feature type="signal peptide" evidence="1">
    <location>
        <begin position="1"/>
        <end position="18"/>
    </location>
</feature>
<comment type="caution">
    <text evidence="2">The sequence shown here is derived from an EMBL/GenBank/DDBJ whole genome shotgun (WGS) entry which is preliminary data.</text>
</comment>
<keyword evidence="1" id="KW-0732">Signal</keyword>
<reference evidence="2" key="2">
    <citation type="submission" date="2023-05" db="EMBL/GenBank/DDBJ databases">
        <authorList>
            <consortium name="Lawrence Berkeley National Laboratory"/>
            <person name="Steindorff A."/>
            <person name="Hensen N."/>
            <person name="Bonometti L."/>
            <person name="Westerberg I."/>
            <person name="Brannstrom I.O."/>
            <person name="Guillou S."/>
            <person name="Cros-Aarteil S."/>
            <person name="Calhoun S."/>
            <person name="Haridas S."/>
            <person name="Kuo A."/>
            <person name="Mondo S."/>
            <person name="Pangilinan J."/>
            <person name="Riley R."/>
            <person name="Labutti K."/>
            <person name="Andreopoulos B."/>
            <person name="Lipzen A."/>
            <person name="Chen C."/>
            <person name="Yanf M."/>
            <person name="Daum C."/>
            <person name="Ng V."/>
            <person name="Clum A."/>
            <person name="Ohm R."/>
            <person name="Martin F."/>
            <person name="Silar P."/>
            <person name="Natvig D."/>
            <person name="Lalanne C."/>
            <person name="Gautier V."/>
            <person name="Ament-Velasquez S.L."/>
            <person name="Kruys A."/>
            <person name="Hutchinson M.I."/>
            <person name="Powell A.J."/>
            <person name="Barry K."/>
            <person name="Miller A.N."/>
            <person name="Grigoriev I.V."/>
            <person name="Debuchy R."/>
            <person name="Gladieux P."/>
            <person name="Thoren M.H."/>
            <person name="Johannesson H."/>
        </authorList>
    </citation>
    <scope>NUCLEOTIDE SEQUENCE</scope>
    <source>
        <strain evidence="2">CBS 315.58</strain>
    </source>
</reference>
<dbReference type="Proteomes" id="UP001303160">
    <property type="component" value="Unassembled WGS sequence"/>
</dbReference>
<dbReference type="AlphaFoldDB" id="A0AAN6X8P8"/>
<sequence>MQLVSIASLLALAIGVTAVPLESGIVKLKQTAACDAAYERATLFETWTTESWPLDAAVCPLNSCTVTVFSRPVCDDYSYDGAWRDQLGCIWTGGALYRSYKVDCNMAA</sequence>
<keyword evidence="3" id="KW-1185">Reference proteome</keyword>
<protein>
    <submittedName>
        <fullName evidence="2">Uncharacterized protein</fullName>
    </submittedName>
</protein>
<accession>A0AAN6X8P8</accession>
<gene>
    <name evidence="2" type="ORF">QBC40DRAFT_269205</name>
</gene>
<organism evidence="2 3">
    <name type="scientific">Triangularia verruculosa</name>
    <dbReference type="NCBI Taxonomy" id="2587418"/>
    <lineage>
        <taxon>Eukaryota</taxon>
        <taxon>Fungi</taxon>
        <taxon>Dikarya</taxon>
        <taxon>Ascomycota</taxon>
        <taxon>Pezizomycotina</taxon>
        <taxon>Sordariomycetes</taxon>
        <taxon>Sordariomycetidae</taxon>
        <taxon>Sordariales</taxon>
        <taxon>Podosporaceae</taxon>
        <taxon>Triangularia</taxon>
    </lineage>
</organism>
<name>A0AAN6X8P8_9PEZI</name>
<proteinExistence type="predicted"/>
<evidence type="ECO:0000256" key="1">
    <source>
        <dbReference type="SAM" id="SignalP"/>
    </source>
</evidence>
<dbReference type="EMBL" id="MU864010">
    <property type="protein sequence ID" value="KAK4195538.1"/>
    <property type="molecule type" value="Genomic_DNA"/>
</dbReference>